<dbReference type="EMBL" id="BK015419">
    <property type="protein sequence ID" value="DAE05853.1"/>
    <property type="molecule type" value="Genomic_DNA"/>
</dbReference>
<keyword evidence="2" id="KW-1133">Transmembrane helix</keyword>
<accession>A0A8S5PGV6</accession>
<proteinExistence type="predicted"/>
<evidence type="ECO:0000256" key="2">
    <source>
        <dbReference type="SAM" id="Phobius"/>
    </source>
</evidence>
<feature type="transmembrane region" description="Helical" evidence="2">
    <location>
        <begin position="31"/>
        <end position="48"/>
    </location>
</feature>
<reference evidence="3" key="1">
    <citation type="journal article" date="2021" name="Proc. Natl. Acad. Sci. U.S.A.">
        <title>A Catalog of Tens of Thousands of Viruses from Human Metagenomes Reveals Hidden Associations with Chronic Diseases.</title>
        <authorList>
            <person name="Tisza M.J."/>
            <person name="Buck C.B."/>
        </authorList>
    </citation>
    <scope>NUCLEOTIDE SEQUENCE</scope>
    <source>
        <strain evidence="3">CtWeH21</strain>
    </source>
</reference>
<name>A0A8S5PGV6_9CAUD</name>
<feature type="region of interest" description="Disordered" evidence="1">
    <location>
        <begin position="216"/>
        <end position="277"/>
    </location>
</feature>
<keyword evidence="2" id="KW-0472">Membrane</keyword>
<organism evidence="3">
    <name type="scientific">Podoviridae sp. ctWeH21</name>
    <dbReference type="NCBI Taxonomy" id="2825255"/>
    <lineage>
        <taxon>Viruses</taxon>
        <taxon>Duplodnaviria</taxon>
        <taxon>Heunggongvirae</taxon>
        <taxon>Uroviricota</taxon>
        <taxon>Caudoviricetes</taxon>
    </lineage>
</organism>
<evidence type="ECO:0000313" key="3">
    <source>
        <dbReference type="EMBL" id="DAE05853.1"/>
    </source>
</evidence>
<sequence>MYKGKSMDAQNIKDKDIIKNEVKDLWNKHKLLLIIIIPCLLIIILALSDNSSDTFEVRFNDEQFNITDSLDDVKSKYKNDYDKEYTSFNIYNDSKKESIQVHYNESEIEAVANSKSKSAVINGISIGDSTETMAEKLDIDEAWFEDDRITLVCYKDKDIINKIRMNLNDIDPDKMISEVTDTDYMVAIPVSDSKASGVAIWSKDFFIDMMEEERKADESLEDAESNDYDSDDSYDDSDTYDSDDSYDDSSYDDTSSDDDGEPATATGSGHWGGGIAE</sequence>
<feature type="compositionally biased region" description="Acidic residues" evidence="1">
    <location>
        <begin position="219"/>
        <end position="261"/>
    </location>
</feature>
<protein>
    <submittedName>
        <fullName evidence="3">Uncharacterized protein</fullName>
    </submittedName>
</protein>
<evidence type="ECO:0000256" key="1">
    <source>
        <dbReference type="SAM" id="MobiDB-lite"/>
    </source>
</evidence>
<keyword evidence="2" id="KW-0812">Transmembrane</keyword>